<reference evidence="1 2" key="1">
    <citation type="journal article" date="2023" name="Sci. Data">
        <title>Genome assembly of the Korean intertidal mud-creeper Batillaria attramentaria.</title>
        <authorList>
            <person name="Patra A.K."/>
            <person name="Ho P.T."/>
            <person name="Jun S."/>
            <person name="Lee S.J."/>
            <person name="Kim Y."/>
            <person name="Won Y.J."/>
        </authorList>
    </citation>
    <scope>NUCLEOTIDE SEQUENCE [LARGE SCALE GENOMIC DNA]</scope>
    <source>
        <strain evidence="1">Wonlab-2016</strain>
    </source>
</reference>
<gene>
    <name evidence="1" type="ORF">BaRGS_00029868</name>
</gene>
<sequence length="107" mass="11802">MVGSTLHSDSMELIGKFSSATRRLKVASARVICCSVELLFVFPNADSSVVFFFKESASFLCEAVFVCFSQSFLHVQSKNSNCTLCRMRGLDLLMRAQGTETILCTQA</sequence>
<dbReference type="Proteomes" id="UP001519460">
    <property type="component" value="Unassembled WGS sequence"/>
</dbReference>
<organism evidence="1 2">
    <name type="scientific">Batillaria attramentaria</name>
    <dbReference type="NCBI Taxonomy" id="370345"/>
    <lineage>
        <taxon>Eukaryota</taxon>
        <taxon>Metazoa</taxon>
        <taxon>Spiralia</taxon>
        <taxon>Lophotrochozoa</taxon>
        <taxon>Mollusca</taxon>
        <taxon>Gastropoda</taxon>
        <taxon>Caenogastropoda</taxon>
        <taxon>Sorbeoconcha</taxon>
        <taxon>Cerithioidea</taxon>
        <taxon>Batillariidae</taxon>
        <taxon>Batillaria</taxon>
    </lineage>
</organism>
<evidence type="ECO:0000313" key="2">
    <source>
        <dbReference type="Proteomes" id="UP001519460"/>
    </source>
</evidence>
<accession>A0ABD0JVB0</accession>
<comment type="caution">
    <text evidence="1">The sequence shown here is derived from an EMBL/GenBank/DDBJ whole genome shotgun (WGS) entry which is preliminary data.</text>
</comment>
<proteinExistence type="predicted"/>
<dbReference type="AlphaFoldDB" id="A0ABD0JVB0"/>
<name>A0ABD0JVB0_9CAEN</name>
<keyword evidence="2" id="KW-1185">Reference proteome</keyword>
<evidence type="ECO:0000313" key="1">
    <source>
        <dbReference type="EMBL" id="KAK7478887.1"/>
    </source>
</evidence>
<protein>
    <submittedName>
        <fullName evidence="1">Uncharacterized protein</fullName>
    </submittedName>
</protein>
<dbReference type="EMBL" id="JACVVK020000315">
    <property type="protein sequence ID" value="KAK7478887.1"/>
    <property type="molecule type" value="Genomic_DNA"/>
</dbReference>